<evidence type="ECO:0000256" key="1">
    <source>
        <dbReference type="ARBA" id="ARBA00004141"/>
    </source>
</evidence>
<feature type="transmembrane region" description="Helical" evidence="6">
    <location>
        <begin position="156"/>
        <end position="179"/>
    </location>
</feature>
<comment type="caution">
    <text evidence="8">The sequence shown here is derived from an EMBL/GenBank/DDBJ whole genome shotgun (WGS) entry which is preliminary data.</text>
</comment>
<name>A0AA43TRI2_9LECA</name>
<dbReference type="InterPro" id="IPR036259">
    <property type="entry name" value="MFS_trans_sf"/>
</dbReference>
<feature type="transmembrane region" description="Helical" evidence="6">
    <location>
        <begin position="221"/>
        <end position="245"/>
    </location>
</feature>
<sequence>MEHHTSASPHAHWTDSTAPDSMGPNSSDAYGPSTMMSEAQSQPSGHMMRPDDPDNPQNWPVHKKLYTSAVATAYGFVVAFGATAYVVGIPGVMAHFNVSMTKAILPFSLFFWGIMFAPVWVPHLSERVGRQLQYPILIFIFALFTLGASFSQSFAALSICRFFAGFFGGPALVLIEGTYADVWSADYTVTYYAGLTLASFLGTASGPLVTGFLYAFGGWRWTLWITLILTLPALLFGVAMPETYGREILRRRARRNGQPIKLAKAASGVTFSEMAQLTVIDPIKMAITEPIVIGLSLYVGLIFALIFQFFVAIPVVLSLTYNFTIQQAGIAFTSAIAGTLLAAATAATIETLTRPRGDSIGAQNATRPLEWRMLPALLGGPLIMGSLFWIAWTASPTTHFLVPIFGTMVFIWGSFMVLVGSRFASLQLPERMY</sequence>
<dbReference type="EMBL" id="JAPUFD010000001">
    <property type="protein sequence ID" value="MDI1484979.1"/>
    <property type="molecule type" value="Genomic_DNA"/>
</dbReference>
<evidence type="ECO:0000259" key="7">
    <source>
        <dbReference type="PROSITE" id="PS50850"/>
    </source>
</evidence>
<evidence type="ECO:0000313" key="9">
    <source>
        <dbReference type="Proteomes" id="UP001161017"/>
    </source>
</evidence>
<dbReference type="SUPFAM" id="SSF103473">
    <property type="entry name" value="MFS general substrate transporter"/>
    <property type="match status" value="1"/>
</dbReference>
<keyword evidence="9" id="KW-1185">Reference proteome</keyword>
<dbReference type="GO" id="GO:0005886">
    <property type="term" value="C:plasma membrane"/>
    <property type="evidence" value="ECO:0007669"/>
    <property type="project" value="TreeGrafter"/>
</dbReference>
<dbReference type="InterPro" id="IPR020846">
    <property type="entry name" value="MFS_dom"/>
</dbReference>
<gene>
    <name evidence="8" type="ORF">OHK93_000113</name>
</gene>
<dbReference type="PANTHER" id="PTHR23502:SF182">
    <property type="entry name" value="POLYAMINE TRANSPORTER, PUTATIVE-RELATED"/>
    <property type="match status" value="1"/>
</dbReference>
<protein>
    <recommendedName>
        <fullName evidence="7">Major facilitator superfamily (MFS) profile domain-containing protein</fullName>
    </recommendedName>
</protein>
<dbReference type="AlphaFoldDB" id="A0AA43TRI2"/>
<dbReference type="PROSITE" id="PS50850">
    <property type="entry name" value="MFS"/>
    <property type="match status" value="1"/>
</dbReference>
<feature type="transmembrane region" description="Helical" evidence="6">
    <location>
        <begin position="132"/>
        <end position="150"/>
    </location>
</feature>
<proteinExistence type="predicted"/>
<evidence type="ECO:0000313" key="8">
    <source>
        <dbReference type="EMBL" id="MDI1484979.1"/>
    </source>
</evidence>
<evidence type="ECO:0000256" key="3">
    <source>
        <dbReference type="ARBA" id="ARBA00022989"/>
    </source>
</evidence>
<dbReference type="GO" id="GO:0015606">
    <property type="term" value="F:spermidine transmembrane transporter activity"/>
    <property type="evidence" value="ECO:0007669"/>
    <property type="project" value="TreeGrafter"/>
</dbReference>
<feature type="domain" description="Major facilitator superfamily (MFS) profile" evidence="7">
    <location>
        <begin position="67"/>
        <end position="433"/>
    </location>
</feature>
<feature type="transmembrane region" description="Helical" evidence="6">
    <location>
        <begin position="291"/>
        <end position="317"/>
    </location>
</feature>
<keyword evidence="4 6" id="KW-0472">Membrane</keyword>
<dbReference type="GO" id="GO:0000297">
    <property type="term" value="F:spermine transmembrane transporter activity"/>
    <property type="evidence" value="ECO:0007669"/>
    <property type="project" value="TreeGrafter"/>
</dbReference>
<evidence type="ECO:0000256" key="5">
    <source>
        <dbReference type="SAM" id="MobiDB-lite"/>
    </source>
</evidence>
<feature type="transmembrane region" description="Helical" evidence="6">
    <location>
        <begin position="191"/>
        <end position="215"/>
    </location>
</feature>
<organism evidence="8 9">
    <name type="scientific">Ramalina farinacea</name>
    <dbReference type="NCBI Taxonomy" id="258253"/>
    <lineage>
        <taxon>Eukaryota</taxon>
        <taxon>Fungi</taxon>
        <taxon>Dikarya</taxon>
        <taxon>Ascomycota</taxon>
        <taxon>Pezizomycotina</taxon>
        <taxon>Lecanoromycetes</taxon>
        <taxon>OSLEUM clade</taxon>
        <taxon>Lecanoromycetidae</taxon>
        <taxon>Lecanorales</taxon>
        <taxon>Lecanorineae</taxon>
        <taxon>Ramalinaceae</taxon>
        <taxon>Ramalina</taxon>
    </lineage>
</organism>
<dbReference type="InterPro" id="IPR011701">
    <property type="entry name" value="MFS"/>
</dbReference>
<dbReference type="Pfam" id="PF07690">
    <property type="entry name" value="MFS_1"/>
    <property type="match status" value="1"/>
</dbReference>
<feature type="transmembrane region" description="Helical" evidence="6">
    <location>
        <begin position="373"/>
        <end position="394"/>
    </location>
</feature>
<evidence type="ECO:0000256" key="6">
    <source>
        <dbReference type="SAM" id="Phobius"/>
    </source>
</evidence>
<feature type="transmembrane region" description="Helical" evidence="6">
    <location>
        <begin position="65"/>
        <end position="88"/>
    </location>
</feature>
<dbReference type="Gene3D" id="1.20.1250.20">
    <property type="entry name" value="MFS general substrate transporter like domains"/>
    <property type="match status" value="1"/>
</dbReference>
<evidence type="ECO:0000256" key="4">
    <source>
        <dbReference type="ARBA" id="ARBA00023136"/>
    </source>
</evidence>
<reference evidence="8" key="1">
    <citation type="journal article" date="2023" name="Genome Biol. Evol.">
        <title>First Whole Genome Sequence and Flow Cytometry Genome Size Data for the Lichen-Forming Fungus Ramalina farinacea (Ascomycota).</title>
        <authorList>
            <person name="Llewellyn T."/>
            <person name="Mian S."/>
            <person name="Hill R."/>
            <person name="Leitch I.J."/>
            <person name="Gaya E."/>
        </authorList>
    </citation>
    <scope>NUCLEOTIDE SEQUENCE</scope>
    <source>
        <strain evidence="8">LIQ254RAFAR</strain>
    </source>
</reference>
<dbReference type="PANTHER" id="PTHR23502">
    <property type="entry name" value="MAJOR FACILITATOR SUPERFAMILY"/>
    <property type="match status" value="1"/>
</dbReference>
<feature type="transmembrane region" description="Helical" evidence="6">
    <location>
        <begin position="400"/>
        <end position="424"/>
    </location>
</feature>
<keyword evidence="3 6" id="KW-1133">Transmembrane helix</keyword>
<feature type="transmembrane region" description="Helical" evidence="6">
    <location>
        <begin position="329"/>
        <end position="352"/>
    </location>
</feature>
<comment type="subcellular location">
    <subcellularLocation>
        <location evidence="1">Membrane</location>
        <topology evidence="1">Multi-pass membrane protein</topology>
    </subcellularLocation>
</comment>
<dbReference type="Proteomes" id="UP001161017">
    <property type="component" value="Unassembled WGS sequence"/>
</dbReference>
<feature type="transmembrane region" description="Helical" evidence="6">
    <location>
        <begin position="100"/>
        <end position="120"/>
    </location>
</feature>
<evidence type="ECO:0000256" key="2">
    <source>
        <dbReference type="ARBA" id="ARBA00022692"/>
    </source>
</evidence>
<keyword evidence="2 6" id="KW-0812">Transmembrane</keyword>
<feature type="region of interest" description="Disordered" evidence="5">
    <location>
        <begin position="1"/>
        <end position="54"/>
    </location>
</feature>
<accession>A0AA43TRI2</accession>
<feature type="compositionally biased region" description="Polar residues" evidence="5">
    <location>
        <begin position="14"/>
        <end position="44"/>
    </location>
</feature>